<dbReference type="PANTHER" id="PTHR12645:SF0">
    <property type="entry name" value="FAD-LINKED SULFHYDRYL OXIDASE ALR"/>
    <property type="match status" value="1"/>
</dbReference>
<dbReference type="InterPro" id="IPR036774">
    <property type="entry name" value="ERV/ALR_sulphydryl_oxid_sf"/>
</dbReference>
<evidence type="ECO:0000256" key="9">
    <source>
        <dbReference type="SAM" id="MobiDB-lite"/>
    </source>
</evidence>
<dbReference type="EMBL" id="MU004242">
    <property type="protein sequence ID" value="KAF2664513.1"/>
    <property type="molecule type" value="Genomic_DNA"/>
</dbReference>
<evidence type="ECO:0000256" key="6">
    <source>
        <dbReference type="ARBA" id="ARBA00023128"/>
    </source>
</evidence>
<dbReference type="Gene3D" id="1.20.120.310">
    <property type="entry name" value="ERV/ALR sulfhydryl oxidase domain"/>
    <property type="match status" value="1"/>
</dbReference>
<name>A0A6A6TZT6_9PEZI</name>
<feature type="compositionally biased region" description="Low complexity" evidence="9">
    <location>
        <begin position="58"/>
        <end position="82"/>
    </location>
</feature>
<dbReference type="EC" id="1.8.3.2" evidence="8"/>
<accession>A0A6A6TZT6</accession>
<proteinExistence type="predicted"/>
<evidence type="ECO:0000256" key="1">
    <source>
        <dbReference type="ARBA" id="ARBA00001974"/>
    </source>
</evidence>
<keyword evidence="3 8" id="KW-0285">Flavoprotein</keyword>
<dbReference type="GO" id="GO:0016971">
    <property type="term" value="F:flavin-dependent sulfhydryl oxidase activity"/>
    <property type="evidence" value="ECO:0007669"/>
    <property type="project" value="InterPro"/>
</dbReference>
<feature type="region of interest" description="Disordered" evidence="9">
    <location>
        <begin position="54"/>
        <end position="92"/>
    </location>
</feature>
<organism evidence="11 12">
    <name type="scientific">Microthyrium microscopicum</name>
    <dbReference type="NCBI Taxonomy" id="703497"/>
    <lineage>
        <taxon>Eukaryota</taxon>
        <taxon>Fungi</taxon>
        <taxon>Dikarya</taxon>
        <taxon>Ascomycota</taxon>
        <taxon>Pezizomycotina</taxon>
        <taxon>Dothideomycetes</taxon>
        <taxon>Dothideomycetes incertae sedis</taxon>
        <taxon>Microthyriales</taxon>
        <taxon>Microthyriaceae</taxon>
        <taxon>Microthyrium</taxon>
    </lineage>
</organism>
<dbReference type="OrthoDB" id="17199at2759"/>
<evidence type="ECO:0000256" key="7">
    <source>
        <dbReference type="ARBA" id="ARBA00023157"/>
    </source>
</evidence>
<protein>
    <recommendedName>
        <fullName evidence="8">Sulfhydryl oxidase</fullName>
        <ecNumber evidence="8">1.8.3.2</ecNumber>
    </recommendedName>
</protein>
<gene>
    <name evidence="11" type="ORF">BT63DRAFT_429277</name>
</gene>
<evidence type="ECO:0000259" key="10">
    <source>
        <dbReference type="PROSITE" id="PS51324"/>
    </source>
</evidence>
<comment type="subcellular location">
    <subcellularLocation>
        <location evidence="2">Mitochondrion intermembrane space</location>
    </subcellularLocation>
</comment>
<dbReference type="AlphaFoldDB" id="A0A6A6TZT6"/>
<dbReference type="PANTHER" id="PTHR12645">
    <property type="entry name" value="ALR/ERV"/>
    <property type="match status" value="1"/>
</dbReference>
<keyword evidence="12" id="KW-1185">Reference proteome</keyword>
<dbReference type="Gene3D" id="4.10.320.60">
    <property type="match status" value="1"/>
</dbReference>
<feature type="compositionally biased region" description="Low complexity" evidence="9">
    <location>
        <begin position="1"/>
        <end position="19"/>
    </location>
</feature>
<keyword evidence="4 8" id="KW-0274">FAD</keyword>
<evidence type="ECO:0000256" key="5">
    <source>
        <dbReference type="ARBA" id="ARBA00023002"/>
    </source>
</evidence>
<dbReference type="InterPro" id="IPR017905">
    <property type="entry name" value="ERV/ALR_sulphydryl_oxidase"/>
</dbReference>
<dbReference type="SUPFAM" id="SSF69000">
    <property type="entry name" value="FAD-dependent thiol oxidase"/>
    <property type="match status" value="1"/>
</dbReference>
<feature type="region of interest" description="Disordered" evidence="9">
    <location>
        <begin position="1"/>
        <end position="40"/>
    </location>
</feature>
<keyword evidence="6" id="KW-0496">Mitochondrion</keyword>
<evidence type="ECO:0000313" key="11">
    <source>
        <dbReference type="EMBL" id="KAF2664513.1"/>
    </source>
</evidence>
<dbReference type="InterPro" id="IPR039799">
    <property type="entry name" value="ALR/ERV"/>
</dbReference>
<keyword evidence="7" id="KW-1015">Disulfide bond</keyword>
<evidence type="ECO:0000256" key="2">
    <source>
        <dbReference type="ARBA" id="ARBA00004569"/>
    </source>
</evidence>
<comment type="cofactor">
    <cofactor evidence="1 8">
        <name>FAD</name>
        <dbReference type="ChEBI" id="CHEBI:57692"/>
    </cofactor>
</comment>
<dbReference type="Pfam" id="PF04777">
    <property type="entry name" value="Evr1_Alr"/>
    <property type="match status" value="1"/>
</dbReference>
<dbReference type="FunFam" id="1.20.120.310:FF:000003">
    <property type="entry name" value="Sulfhydryl oxidase"/>
    <property type="match status" value="1"/>
</dbReference>
<feature type="domain" description="ERV/ALR sulfhydryl oxidase" evidence="10">
    <location>
        <begin position="90"/>
        <end position="192"/>
    </location>
</feature>
<sequence length="202" mass="22100">MASSSSTSAPDSDTPSAPNAPLPKGIVLGPDGKPCRSCNSKSAFSAWSSLAKKQINDSPNNTHSTSKSTSTSTPFASSTHTAPLPISNDCPPDVEELGRSTWTLLHSIAAQYPTTPSPTQQDHARTFISSFSQLYPCWSCASEFRAWLSKDGNAPRVSSRSDFGRWLCEAHNEVNTKLGKKTFDCERWEERWRVGWKDGRCD</sequence>
<evidence type="ECO:0000313" key="12">
    <source>
        <dbReference type="Proteomes" id="UP000799302"/>
    </source>
</evidence>
<comment type="catalytic activity">
    <reaction evidence="8">
        <text>2 R'C(R)SH + O2 = R'C(R)S-S(R)CR' + H2O2</text>
        <dbReference type="Rhea" id="RHEA:17357"/>
        <dbReference type="ChEBI" id="CHEBI:15379"/>
        <dbReference type="ChEBI" id="CHEBI:16240"/>
        <dbReference type="ChEBI" id="CHEBI:16520"/>
        <dbReference type="ChEBI" id="CHEBI:17412"/>
        <dbReference type="EC" id="1.8.3.2"/>
    </reaction>
</comment>
<reference evidence="11" key="1">
    <citation type="journal article" date="2020" name="Stud. Mycol.">
        <title>101 Dothideomycetes genomes: a test case for predicting lifestyles and emergence of pathogens.</title>
        <authorList>
            <person name="Haridas S."/>
            <person name="Albert R."/>
            <person name="Binder M."/>
            <person name="Bloem J."/>
            <person name="Labutti K."/>
            <person name="Salamov A."/>
            <person name="Andreopoulos B."/>
            <person name="Baker S."/>
            <person name="Barry K."/>
            <person name="Bills G."/>
            <person name="Bluhm B."/>
            <person name="Cannon C."/>
            <person name="Castanera R."/>
            <person name="Culley D."/>
            <person name="Daum C."/>
            <person name="Ezra D."/>
            <person name="Gonzalez J."/>
            <person name="Henrissat B."/>
            <person name="Kuo A."/>
            <person name="Liang C."/>
            <person name="Lipzen A."/>
            <person name="Lutzoni F."/>
            <person name="Magnuson J."/>
            <person name="Mondo S."/>
            <person name="Nolan M."/>
            <person name="Ohm R."/>
            <person name="Pangilinan J."/>
            <person name="Park H.-J."/>
            <person name="Ramirez L."/>
            <person name="Alfaro M."/>
            <person name="Sun H."/>
            <person name="Tritt A."/>
            <person name="Yoshinaga Y."/>
            <person name="Zwiers L.-H."/>
            <person name="Turgeon B."/>
            <person name="Goodwin S."/>
            <person name="Spatafora J."/>
            <person name="Crous P."/>
            <person name="Grigoriev I."/>
        </authorList>
    </citation>
    <scope>NUCLEOTIDE SEQUENCE</scope>
    <source>
        <strain evidence="11">CBS 115976</strain>
    </source>
</reference>
<evidence type="ECO:0000256" key="8">
    <source>
        <dbReference type="RuleBase" id="RU371123"/>
    </source>
</evidence>
<evidence type="ECO:0000256" key="4">
    <source>
        <dbReference type="ARBA" id="ARBA00022827"/>
    </source>
</evidence>
<dbReference type="PROSITE" id="PS51324">
    <property type="entry name" value="ERV_ALR"/>
    <property type="match status" value="1"/>
</dbReference>
<evidence type="ECO:0000256" key="3">
    <source>
        <dbReference type="ARBA" id="ARBA00022630"/>
    </source>
</evidence>
<dbReference type="GO" id="GO:0005758">
    <property type="term" value="C:mitochondrial intermembrane space"/>
    <property type="evidence" value="ECO:0007669"/>
    <property type="project" value="UniProtKB-SubCell"/>
</dbReference>
<dbReference type="Proteomes" id="UP000799302">
    <property type="component" value="Unassembled WGS sequence"/>
</dbReference>
<keyword evidence="5 8" id="KW-0560">Oxidoreductase</keyword>
<dbReference type="GO" id="GO:0050660">
    <property type="term" value="F:flavin adenine dinucleotide binding"/>
    <property type="evidence" value="ECO:0007669"/>
    <property type="project" value="TreeGrafter"/>
</dbReference>